<feature type="transmembrane region" description="Helical" evidence="1">
    <location>
        <begin position="110"/>
        <end position="127"/>
    </location>
</feature>
<feature type="transmembrane region" description="Helical" evidence="1">
    <location>
        <begin position="72"/>
        <end position="98"/>
    </location>
</feature>
<keyword evidence="3" id="KW-1185">Reference proteome</keyword>
<evidence type="ECO:0000313" key="4">
    <source>
        <dbReference type="WBParaSite" id="HPBE_0000651201-mRNA-1"/>
    </source>
</evidence>
<keyword evidence="1" id="KW-0472">Membrane</keyword>
<proteinExistence type="predicted"/>
<dbReference type="EMBL" id="UZAH01025680">
    <property type="protein sequence ID" value="VDO68584.1"/>
    <property type="molecule type" value="Genomic_DNA"/>
</dbReference>
<keyword evidence="1" id="KW-0812">Transmembrane</keyword>
<organism evidence="3 4">
    <name type="scientific">Heligmosomoides polygyrus</name>
    <name type="common">Parasitic roundworm</name>
    <dbReference type="NCBI Taxonomy" id="6339"/>
    <lineage>
        <taxon>Eukaryota</taxon>
        <taxon>Metazoa</taxon>
        <taxon>Ecdysozoa</taxon>
        <taxon>Nematoda</taxon>
        <taxon>Chromadorea</taxon>
        <taxon>Rhabditida</taxon>
        <taxon>Rhabditina</taxon>
        <taxon>Rhabditomorpha</taxon>
        <taxon>Strongyloidea</taxon>
        <taxon>Heligmosomidae</taxon>
        <taxon>Heligmosomoides</taxon>
    </lineage>
</organism>
<accession>A0A183FI41</accession>
<evidence type="ECO:0000313" key="3">
    <source>
        <dbReference type="Proteomes" id="UP000050761"/>
    </source>
</evidence>
<dbReference type="Proteomes" id="UP000050761">
    <property type="component" value="Unassembled WGS sequence"/>
</dbReference>
<dbReference type="OrthoDB" id="5814759at2759"/>
<keyword evidence="1" id="KW-1133">Transmembrane helix</keyword>
<evidence type="ECO:0000313" key="2">
    <source>
        <dbReference type="EMBL" id="VDO68584.1"/>
    </source>
</evidence>
<dbReference type="WBParaSite" id="HPBE_0000651201-mRNA-1">
    <property type="protein sequence ID" value="HPBE_0000651201-mRNA-1"/>
    <property type="gene ID" value="HPBE_0000651201"/>
</dbReference>
<feature type="transmembrane region" description="Helical" evidence="1">
    <location>
        <begin position="41"/>
        <end position="65"/>
    </location>
</feature>
<dbReference type="PROSITE" id="PS51257">
    <property type="entry name" value="PROKAR_LIPOPROTEIN"/>
    <property type="match status" value="1"/>
</dbReference>
<reference evidence="2 3" key="1">
    <citation type="submission" date="2018-11" db="EMBL/GenBank/DDBJ databases">
        <authorList>
            <consortium name="Pathogen Informatics"/>
        </authorList>
    </citation>
    <scope>NUCLEOTIDE SEQUENCE [LARGE SCALE GENOMIC DNA]</scope>
</reference>
<protein>
    <submittedName>
        <fullName evidence="4">MARVEL domain-containing protein</fullName>
    </submittedName>
</protein>
<dbReference type="AlphaFoldDB" id="A0A183FI41"/>
<sequence length="153" mass="17116">MDLAPKVKLICGIFLSMSIVSSVLACALWDFPAQTSTNNSLYLVGLLLAFILNSGIAYCLLVATIQQNSRMFFPYIVCASIHSGISALGIAFFFGSSLYALTSRKLAEDVYFLAASIMLFGFWYWSLKTVQRHRDYVRKVSGEHVKFNDVEFL</sequence>
<reference evidence="4" key="2">
    <citation type="submission" date="2019-09" db="UniProtKB">
        <authorList>
            <consortium name="WormBaseParasite"/>
        </authorList>
    </citation>
    <scope>IDENTIFICATION</scope>
</reference>
<gene>
    <name evidence="2" type="ORF">HPBE_LOCUS6513</name>
</gene>
<evidence type="ECO:0000256" key="1">
    <source>
        <dbReference type="SAM" id="Phobius"/>
    </source>
</evidence>
<accession>A0A3P7YBL3</accession>
<name>A0A183FI41_HELPZ</name>